<dbReference type="PATRIC" id="fig|1796491.3.peg.1827"/>
<dbReference type="Pfam" id="PF01300">
    <property type="entry name" value="Sua5_yciO_yrdC"/>
    <property type="match status" value="1"/>
</dbReference>
<evidence type="ECO:0000313" key="3">
    <source>
        <dbReference type="Proteomes" id="UP000070578"/>
    </source>
</evidence>
<dbReference type="PROSITE" id="PS51163">
    <property type="entry name" value="YRDC"/>
    <property type="match status" value="1"/>
</dbReference>
<dbReference type="SUPFAM" id="SSF55821">
    <property type="entry name" value="YrdC/RibB"/>
    <property type="match status" value="1"/>
</dbReference>
<organism evidence="2 3">
    <name type="scientific">Candidatus Gallionella acididurans</name>
    <dbReference type="NCBI Taxonomy" id="1796491"/>
    <lineage>
        <taxon>Bacteria</taxon>
        <taxon>Pseudomonadati</taxon>
        <taxon>Pseudomonadota</taxon>
        <taxon>Betaproteobacteria</taxon>
        <taxon>Nitrosomonadales</taxon>
        <taxon>Gallionellaceae</taxon>
        <taxon>Gallionella</taxon>
    </lineage>
</organism>
<dbReference type="InterPro" id="IPR017945">
    <property type="entry name" value="DHBP_synth_RibB-like_a/b_dom"/>
</dbReference>
<comment type="caution">
    <text evidence="2">The sequence shown here is derived from an EMBL/GenBank/DDBJ whole genome shotgun (WGS) entry which is preliminary data.</text>
</comment>
<sequence length="212" mass="23667">MAQFFSIHPDNPNPRLIRQAAEVLRGGGVVVYPTDSCYALGCHLDDRNAVTRIRQIRKLDEQHHLTLMCRDLSEISRYSKIDNAKFRLLKASTPGSYTFILYATREVPKRLQHPKRSTIGIRIPDHPVALALLEELGEPMSSSTLILPDEAWPMNDAGRIRELLEKKVDLVIDGGTVGADFTTVIDLTGDVPVLLRRGKGDIAPFGIEDIED</sequence>
<dbReference type="EMBL" id="LSLI01000038">
    <property type="protein sequence ID" value="KXS32194.1"/>
    <property type="molecule type" value="Genomic_DNA"/>
</dbReference>
<protein>
    <submittedName>
        <fullName evidence="2">Sua5/YciO/YrdC/YwlC family protein</fullName>
    </submittedName>
</protein>
<feature type="domain" description="YrdC-like" evidence="1">
    <location>
        <begin position="14"/>
        <end position="200"/>
    </location>
</feature>
<evidence type="ECO:0000259" key="1">
    <source>
        <dbReference type="PROSITE" id="PS51163"/>
    </source>
</evidence>
<dbReference type="InterPro" id="IPR052532">
    <property type="entry name" value="SUA5_domain"/>
</dbReference>
<dbReference type="InterPro" id="IPR006070">
    <property type="entry name" value="Sua5-like_dom"/>
</dbReference>
<dbReference type="Gene3D" id="3.90.870.10">
    <property type="entry name" value="DHBP synthase"/>
    <property type="match status" value="1"/>
</dbReference>
<evidence type="ECO:0000313" key="2">
    <source>
        <dbReference type="EMBL" id="KXS32194.1"/>
    </source>
</evidence>
<accession>A0A139BTA2</accession>
<dbReference type="PANTHER" id="PTHR42828">
    <property type="entry name" value="DHBP SYNTHASE RIBB-LIKE ALPHA/BETA DOMAIN-CONTAINING PROTEIN"/>
    <property type="match status" value="1"/>
</dbReference>
<dbReference type="AlphaFoldDB" id="A0A139BTA2"/>
<dbReference type="NCBIfam" id="TIGR00057">
    <property type="entry name" value="L-threonylcarbamoyladenylate synthase"/>
    <property type="match status" value="1"/>
</dbReference>
<proteinExistence type="predicted"/>
<name>A0A139BTA2_9PROT</name>
<dbReference type="PANTHER" id="PTHR42828:SF3">
    <property type="entry name" value="THREONYLCARBAMOYL-AMP SYNTHASE"/>
    <property type="match status" value="1"/>
</dbReference>
<gene>
    <name evidence="2" type="ORF">AWT59_1665</name>
</gene>
<reference evidence="2 3" key="2">
    <citation type="submission" date="2016-03" db="EMBL/GenBank/DDBJ databases">
        <title>New uncultured bacterium of the family Gallionellaceae from acid mine drainage: description and reconstruction of genome based on metagenomic analysis of microbial community.</title>
        <authorList>
            <person name="Kadnikov V."/>
            <person name="Ivasenko D."/>
            <person name="Beletsky A."/>
            <person name="Mardanov A."/>
            <person name="Danilova E."/>
            <person name="Pimenov N."/>
            <person name="Karnachuk O."/>
            <person name="Ravin N."/>
        </authorList>
    </citation>
    <scope>NUCLEOTIDE SEQUENCE [LARGE SCALE GENOMIC DNA]</scope>
    <source>
        <strain evidence="2">ShG14-8</strain>
    </source>
</reference>
<reference evidence="2 3" key="1">
    <citation type="submission" date="2016-02" db="EMBL/GenBank/DDBJ databases">
        <authorList>
            <person name="Wen L."/>
            <person name="He K."/>
            <person name="Yang H."/>
        </authorList>
    </citation>
    <scope>NUCLEOTIDE SEQUENCE [LARGE SCALE GENOMIC DNA]</scope>
    <source>
        <strain evidence="2">ShG14-8</strain>
    </source>
</reference>
<dbReference type="GO" id="GO:0003725">
    <property type="term" value="F:double-stranded RNA binding"/>
    <property type="evidence" value="ECO:0007669"/>
    <property type="project" value="InterPro"/>
</dbReference>
<dbReference type="Proteomes" id="UP000070578">
    <property type="component" value="Unassembled WGS sequence"/>
</dbReference>